<feature type="compositionally biased region" description="Basic residues" evidence="1">
    <location>
        <begin position="139"/>
        <end position="149"/>
    </location>
</feature>
<gene>
    <name evidence="2" type="ORF">WN944_023161</name>
</gene>
<feature type="region of interest" description="Disordered" evidence="1">
    <location>
        <begin position="133"/>
        <end position="166"/>
    </location>
</feature>
<dbReference type="PANTHER" id="PTHR34193:SF10">
    <property type="entry name" value="DUF1645 FAMILY PROTEIN"/>
    <property type="match status" value="1"/>
</dbReference>
<name>A0AAP0N5F1_9ROSI</name>
<keyword evidence="3" id="KW-1185">Reference proteome</keyword>
<dbReference type="EMBL" id="JBCGBO010000001">
    <property type="protein sequence ID" value="KAK9230194.1"/>
    <property type="molecule type" value="Genomic_DNA"/>
</dbReference>
<accession>A0AAP0N5F1</accession>
<feature type="compositionally biased region" description="Polar residues" evidence="1">
    <location>
        <begin position="195"/>
        <end position="208"/>
    </location>
</feature>
<feature type="compositionally biased region" description="Polar residues" evidence="1">
    <location>
        <begin position="155"/>
        <end position="166"/>
    </location>
</feature>
<dbReference type="AlphaFoldDB" id="A0AAP0N5F1"/>
<feature type="region of interest" description="Disordered" evidence="1">
    <location>
        <begin position="190"/>
        <end position="254"/>
    </location>
</feature>
<organism evidence="2 3">
    <name type="scientific">Citrus x changshan-huyou</name>
    <dbReference type="NCBI Taxonomy" id="2935761"/>
    <lineage>
        <taxon>Eukaryota</taxon>
        <taxon>Viridiplantae</taxon>
        <taxon>Streptophyta</taxon>
        <taxon>Embryophyta</taxon>
        <taxon>Tracheophyta</taxon>
        <taxon>Spermatophyta</taxon>
        <taxon>Magnoliopsida</taxon>
        <taxon>eudicotyledons</taxon>
        <taxon>Gunneridae</taxon>
        <taxon>Pentapetalae</taxon>
        <taxon>rosids</taxon>
        <taxon>malvids</taxon>
        <taxon>Sapindales</taxon>
        <taxon>Rutaceae</taxon>
        <taxon>Aurantioideae</taxon>
        <taxon>Citrus</taxon>
    </lineage>
</organism>
<dbReference type="Proteomes" id="UP001428341">
    <property type="component" value="Unassembled WGS sequence"/>
</dbReference>
<comment type="caution">
    <text evidence="2">The sequence shown here is derived from an EMBL/GenBank/DDBJ whole genome shotgun (WGS) entry which is preliminary data.</text>
</comment>
<sequence>MIPSMMNYGDEFSFEARVVEEGDDGAAYLPSLWGKSNNRVMSSYESSPLLSRDHQYSNLSPRSRLQRIVEARKELMEMVQDMPESSYELSLKDMVDEHQLQQRIHHREEEDYKENDNLVADRERSFRFQTEAQMIKKQQNNKKKKKTKMQRMESLGSTYSNNKFSRSSSMDSEIFLIKMFFIPSCFGSTKKKSITPKTGSSKVSPRSSCDNDNKEPKIKKIFSAGEKNGRGKTSNRSSSSSSSNSDSITTSRIARNFSPGCWPFLQIKKSKPKKQSASIDVASE</sequence>
<feature type="compositionally biased region" description="Low complexity" evidence="1">
    <location>
        <begin position="234"/>
        <end position="253"/>
    </location>
</feature>
<protein>
    <submittedName>
        <fullName evidence="2">Uncharacterized protein</fullName>
    </submittedName>
</protein>
<evidence type="ECO:0000313" key="2">
    <source>
        <dbReference type="EMBL" id="KAK9230194.1"/>
    </source>
</evidence>
<reference evidence="2 3" key="1">
    <citation type="submission" date="2024-05" db="EMBL/GenBank/DDBJ databases">
        <title>Haplotype-resolved chromosome-level genome assembly of Huyou (Citrus changshanensis).</title>
        <authorList>
            <person name="Miao C."/>
            <person name="Chen W."/>
            <person name="Wu Y."/>
            <person name="Wang L."/>
            <person name="Zhao S."/>
            <person name="Grierson D."/>
            <person name="Xu C."/>
            <person name="Chen K."/>
        </authorList>
    </citation>
    <scope>NUCLEOTIDE SEQUENCE [LARGE SCALE GENOMIC DNA]</scope>
    <source>
        <strain evidence="2">01-14</strain>
        <tissue evidence="2">Leaf</tissue>
    </source>
</reference>
<evidence type="ECO:0000313" key="3">
    <source>
        <dbReference type="Proteomes" id="UP001428341"/>
    </source>
</evidence>
<evidence type="ECO:0000256" key="1">
    <source>
        <dbReference type="SAM" id="MobiDB-lite"/>
    </source>
</evidence>
<proteinExistence type="predicted"/>
<dbReference type="PANTHER" id="PTHR34193">
    <property type="entry name" value="OS11G0199801 PROTEIN"/>
    <property type="match status" value="1"/>
</dbReference>
<feature type="compositionally biased region" description="Basic and acidic residues" evidence="1">
    <location>
        <begin position="209"/>
        <end position="218"/>
    </location>
</feature>